<dbReference type="Proteomes" id="UP000015241">
    <property type="component" value="Unassembled WGS sequence"/>
</dbReference>
<dbReference type="eggNOG" id="ENOG502STBP">
    <property type="taxonomic scope" value="Eukaryota"/>
</dbReference>
<dbReference type="AlphaFoldDB" id="S8FM66"/>
<evidence type="ECO:0000313" key="3">
    <source>
        <dbReference type="Proteomes" id="UP000015241"/>
    </source>
</evidence>
<sequence length="197" mass="22717">MSSTTRLPADFTSLYRLFLRATGASVLNKAYPTQRLRRLWRPSFDSAAQVTHRLQGESLEEGERTCLQRWYSVWETRMDGTLTMLSISARTRGLSHSITRNLGHLASTYDLYGSYNPDEPLPLSWRPDLPPDSPQYVPRSVDPPGHHRPIKKRAHDIDLRIKLNKEVWSAFGEVIEMAEARDGLSLGRIKPKQRRYR</sequence>
<protein>
    <submittedName>
        <fullName evidence="2">Uncharacterized protein</fullName>
    </submittedName>
</protein>
<dbReference type="InParanoid" id="S8FM66"/>
<reference evidence="2 3" key="1">
    <citation type="journal article" date="2012" name="Science">
        <title>The Paleozoic origin of enzymatic lignin decomposition reconstructed from 31 fungal genomes.</title>
        <authorList>
            <person name="Floudas D."/>
            <person name="Binder M."/>
            <person name="Riley R."/>
            <person name="Barry K."/>
            <person name="Blanchette R.A."/>
            <person name="Henrissat B."/>
            <person name="Martinez A.T."/>
            <person name="Otillar R."/>
            <person name="Spatafora J.W."/>
            <person name="Yadav J.S."/>
            <person name="Aerts A."/>
            <person name="Benoit I."/>
            <person name="Boyd A."/>
            <person name="Carlson A."/>
            <person name="Copeland A."/>
            <person name="Coutinho P.M."/>
            <person name="de Vries R.P."/>
            <person name="Ferreira P."/>
            <person name="Findley K."/>
            <person name="Foster B."/>
            <person name="Gaskell J."/>
            <person name="Glotzer D."/>
            <person name="Gorecki P."/>
            <person name="Heitman J."/>
            <person name="Hesse C."/>
            <person name="Hori C."/>
            <person name="Igarashi K."/>
            <person name="Jurgens J.A."/>
            <person name="Kallen N."/>
            <person name="Kersten P."/>
            <person name="Kohler A."/>
            <person name="Kuees U."/>
            <person name="Kumar T.K.A."/>
            <person name="Kuo A."/>
            <person name="LaButti K."/>
            <person name="Larrondo L.F."/>
            <person name="Lindquist E."/>
            <person name="Ling A."/>
            <person name="Lombard V."/>
            <person name="Lucas S."/>
            <person name="Lundell T."/>
            <person name="Martin R."/>
            <person name="McLaughlin D.J."/>
            <person name="Morgenstern I."/>
            <person name="Morin E."/>
            <person name="Murat C."/>
            <person name="Nagy L.G."/>
            <person name="Nolan M."/>
            <person name="Ohm R.A."/>
            <person name="Patyshakuliyeva A."/>
            <person name="Rokas A."/>
            <person name="Ruiz-Duenas F.J."/>
            <person name="Sabat G."/>
            <person name="Salamov A."/>
            <person name="Samejima M."/>
            <person name="Schmutz J."/>
            <person name="Slot J.C."/>
            <person name="St John F."/>
            <person name="Stenlid J."/>
            <person name="Sun H."/>
            <person name="Sun S."/>
            <person name="Syed K."/>
            <person name="Tsang A."/>
            <person name="Wiebenga A."/>
            <person name="Young D."/>
            <person name="Pisabarro A."/>
            <person name="Eastwood D.C."/>
            <person name="Martin F."/>
            <person name="Cullen D."/>
            <person name="Grigoriev I.V."/>
            <person name="Hibbett D.S."/>
        </authorList>
    </citation>
    <scope>NUCLEOTIDE SEQUENCE</scope>
    <source>
        <strain evidence="3">FP-58527</strain>
    </source>
</reference>
<name>S8FM66_FOMSC</name>
<evidence type="ECO:0000313" key="2">
    <source>
        <dbReference type="EMBL" id="EPT02421.1"/>
    </source>
</evidence>
<keyword evidence="3" id="KW-1185">Reference proteome</keyword>
<evidence type="ECO:0000256" key="1">
    <source>
        <dbReference type="SAM" id="MobiDB-lite"/>
    </source>
</evidence>
<dbReference type="OrthoDB" id="2770090at2759"/>
<proteinExistence type="predicted"/>
<organism evidence="2 3">
    <name type="scientific">Fomitopsis schrenkii</name>
    <name type="common">Brown rot fungus</name>
    <dbReference type="NCBI Taxonomy" id="2126942"/>
    <lineage>
        <taxon>Eukaryota</taxon>
        <taxon>Fungi</taxon>
        <taxon>Dikarya</taxon>
        <taxon>Basidiomycota</taxon>
        <taxon>Agaricomycotina</taxon>
        <taxon>Agaricomycetes</taxon>
        <taxon>Polyporales</taxon>
        <taxon>Fomitopsis</taxon>
    </lineage>
</organism>
<gene>
    <name evidence="2" type="ORF">FOMPIDRAFT_1118276</name>
</gene>
<feature type="region of interest" description="Disordered" evidence="1">
    <location>
        <begin position="123"/>
        <end position="153"/>
    </location>
</feature>
<dbReference type="EMBL" id="KE504135">
    <property type="protein sequence ID" value="EPT02421.1"/>
    <property type="molecule type" value="Genomic_DNA"/>
</dbReference>
<dbReference type="HOGENOM" id="CLU_120113_0_0_1"/>
<accession>S8FM66</accession>